<organism evidence="2 3">
    <name type="scientific">Stieleria neptunia</name>
    <dbReference type="NCBI Taxonomy" id="2527979"/>
    <lineage>
        <taxon>Bacteria</taxon>
        <taxon>Pseudomonadati</taxon>
        <taxon>Planctomycetota</taxon>
        <taxon>Planctomycetia</taxon>
        <taxon>Pirellulales</taxon>
        <taxon>Pirellulaceae</taxon>
        <taxon>Stieleria</taxon>
    </lineage>
</organism>
<accession>A0A518HP86</accession>
<evidence type="ECO:0000256" key="1">
    <source>
        <dbReference type="SAM" id="MobiDB-lite"/>
    </source>
</evidence>
<dbReference type="KEGG" id="snep:Enr13x_25030"/>
<evidence type="ECO:0000313" key="3">
    <source>
        <dbReference type="Proteomes" id="UP000319004"/>
    </source>
</evidence>
<feature type="region of interest" description="Disordered" evidence="1">
    <location>
        <begin position="57"/>
        <end position="83"/>
    </location>
</feature>
<reference evidence="2 3" key="1">
    <citation type="submission" date="2019-03" db="EMBL/GenBank/DDBJ databases">
        <title>Deep-cultivation of Planctomycetes and their phenomic and genomic characterization uncovers novel biology.</title>
        <authorList>
            <person name="Wiegand S."/>
            <person name="Jogler M."/>
            <person name="Boedeker C."/>
            <person name="Pinto D."/>
            <person name="Vollmers J."/>
            <person name="Rivas-Marin E."/>
            <person name="Kohn T."/>
            <person name="Peeters S.H."/>
            <person name="Heuer A."/>
            <person name="Rast P."/>
            <person name="Oberbeckmann S."/>
            <person name="Bunk B."/>
            <person name="Jeske O."/>
            <person name="Meyerdierks A."/>
            <person name="Storesund J.E."/>
            <person name="Kallscheuer N."/>
            <person name="Luecker S."/>
            <person name="Lage O.M."/>
            <person name="Pohl T."/>
            <person name="Merkel B.J."/>
            <person name="Hornburger P."/>
            <person name="Mueller R.-W."/>
            <person name="Bruemmer F."/>
            <person name="Labrenz M."/>
            <person name="Spormann A.M."/>
            <person name="Op den Camp H."/>
            <person name="Overmann J."/>
            <person name="Amann R."/>
            <person name="Jetten M.S.M."/>
            <person name="Mascher T."/>
            <person name="Medema M.H."/>
            <person name="Devos D.P."/>
            <person name="Kaster A.-K."/>
            <person name="Ovreas L."/>
            <person name="Rohde M."/>
            <person name="Galperin M.Y."/>
            <person name="Jogler C."/>
        </authorList>
    </citation>
    <scope>NUCLEOTIDE SEQUENCE [LARGE SCALE GENOMIC DNA]</scope>
    <source>
        <strain evidence="2 3">Enr13</strain>
    </source>
</reference>
<sequence>MRICFFLVGLCLCHEIASCEDPPAPTLKWALPQTVRLTAPGVFPVRMATLPFFENETSPEAKTNTVAEPHRDPAAPGEADEPWMYPLTISNSPDRQELNSLTMSESYVESGGIRISEATSRVIHAEVASFGEIVKWYSAKLGDTKLSQALEAFDQHSAGEPDFRQDRSVGFAVPTTTHLTYRFTPDAKSITILHADDAGDRVAISLLGTKTETAIEVIRRFAMPADREGALDAAD</sequence>
<name>A0A518HP86_9BACT</name>
<proteinExistence type="predicted"/>
<dbReference type="Proteomes" id="UP000319004">
    <property type="component" value="Chromosome"/>
</dbReference>
<evidence type="ECO:0000313" key="2">
    <source>
        <dbReference type="EMBL" id="QDV42654.1"/>
    </source>
</evidence>
<gene>
    <name evidence="2" type="ORF">Enr13x_25030</name>
</gene>
<dbReference type="EMBL" id="CP037423">
    <property type="protein sequence ID" value="QDV42654.1"/>
    <property type="molecule type" value="Genomic_DNA"/>
</dbReference>
<feature type="compositionally biased region" description="Polar residues" evidence="1">
    <location>
        <begin position="57"/>
        <end position="66"/>
    </location>
</feature>
<keyword evidence="3" id="KW-1185">Reference proteome</keyword>
<dbReference type="AlphaFoldDB" id="A0A518HP86"/>
<protein>
    <submittedName>
        <fullName evidence="2">Uncharacterized protein</fullName>
    </submittedName>
</protein>